<comment type="caution">
    <text evidence="3">The sequence shown here is derived from an EMBL/GenBank/DDBJ whole genome shotgun (WGS) entry which is preliminary data.</text>
</comment>
<feature type="transmembrane region" description="Helical" evidence="2">
    <location>
        <begin position="255"/>
        <end position="277"/>
    </location>
</feature>
<keyword evidence="4" id="KW-1185">Reference proteome</keyword>
<gene>
    <name evidence="3" type="ORF">GCM10023322_26370</name>
</gene>
<feature type="region of interest" description="Disordered" evidence="1">
    <location>
        <begin position="1"/>
        <end position="32"/>
    </location>
</feature>
<feature type="transmembrane region" description="Helical" evidence="2">
    <location>
        <begin position="50"/>
        <end position="72"/>
    </location>
</feature>
<proteinExistence type="predicted"/>
<evidence type="ECO:0000256" key="2">
    <source>
        <dbReference type="SAM" id="Phobius"/>
    </source>
</evidence>
<keyword evidence="2" id="KW-0812">Transmembrane</keyword>
<keyword evidence="2" id="KW-0472">Membrane</keyword>
<feature type="transmembrane region" description="Helical" evidence="2">
    <location>
        <begin position="180"/>
        <end position="201"/>
    </location>
</feature>
<evidence type="ECO:0000313" key="4">
    <source>
        <dbReference type="Proteomes" id="UP001501570"/>
    </source>
</evidence>
<feature type="transmembrane region" description="Helical" evidence="2">
    <location>
        <begin position="92"/>
        <end position="114"/>
    </location>
</feature>
<feature type="transmembrane region" description="Helical" evidence="2">
    <location>
        <begin position="135"/>
        <end position="160"/>
    </location>
</feature>
<accession>A0ABP9RR59</accession>
<dbReference type="EMBL" id="BAABJQ010000006">
    <property type="protein sequence ID" value="GAA5184574.1"/>
    <property type="molecule type" value="Genomic_DNA"/>
</dbReference>
<reference evidence="4" key="1">
    <citation type="journal article" date="2019" name="Int. J. Syst. Evol. Microbiol.">
        <title>The Global Catalogue of Microorganisms (GCM) 10K type strain sequencing project: providing services to taxonomists for standard genome sequencing and annotation.</title>
        <authorList>
            <consortium name="The Broad Institute Genomics Platform"/>
            <consortium name="The Broad Institute Genome Sequencing Center for Infectious Disease"/>
            <person name="Wu L."/>
            <person name="Ma J."/>
        </authorList>
    </citation>
    <scope>NUCLEOTIDE SEQUENCE [LARGE SCALE GENOMIC DNA]</scope>
    <source>
        <strain evidence="4">JCM 18304</strain>
    </source>
</reference>
<sequence>MTRTIGDAAWADGRAESTRTREPSPGGTGGGLGGAIAAEWTKLWSVRSTWWSLLAGVVLMAATSLQLALYVANSNTNTDPTDDRGVVAVGQTAIGALELAEFAIVALAMLMITSEYSAGTMRATLQWVPRRGRMLLAKVAVVVPVTFVLGTALGILGALVAKPVQGRWGSVPLPGTAGDALAIGGYLALIAVFTLGLGAALRSAVATLITVFMIIEVVPTLFNVSHIAAVKRLADLMPAEAGQHFMLGDHSPYPAGVGLLLLAGWAVAALIAGYAVLRRRDA</sequence>
<protein>
    <submittedName>
        <fullName evidence="3">ABC transporter permease subunit</fullName>
    </submittedName>
</protein>
<evidence type="ECO:0000256" key="1">
    <source>
        <dbReference type="SAM" id="MobiDB-lite"/>
    </source>
</evidence>
<evidence type="ECO:0000313" key="3">
    <source>
        <dbReference type="EMBL" id="GAA5184574.1"/>
    </source>
</evidence>
<dbReference type="Proteomes" id="UP001501570">
    <property type="component" value="Unassembled WGS sequence"/>
</dbReference>
<feature type="compositionally biased region" description="Basic and acidic residues" evidence="1">
    <location>
        <begin position="13"/>
        <end position="22"/>
    </location>
</feature>
<feature type="transmembrane region" description="Helical" evidence="2">
    <location>
        <begin position="208"/>
        <end position="229"/>
    </location>
</feature>
<keyword evidence="2" id="KW-1133">Transmembrane helix</keyword>
<dbReference type="RefSeq" id="WP_345629311.1">
    <property type="nucleotide sequence ID" value="NZ_BAABJQ010000006.1"/>
</dbReference>
<organism evidence="3 4">
    <name type="scientific">Rugosimonospora acidiphila</name>
    <dbReference type="NCBI Taxonomy" id="556531"/>
    <lineage>
        <taxon>Bacteria</taxon>
        <taxon>Bacillati</taxon>
        <taxon>Actinomycetota</taxon>
        <taxon>Actinomycetes</taxon>
        <taxon>Micromonosporales</taxon>
        <taxon>Micromonosporaceae</taxon>
        <taxon>Rugosimonospora</taxon>
    </lineage>
</organism>
<name>A0ABP9RR59_9ACTN</name>
<dbReference type="Pfam" id="PF12730">
    <property type="entry name" value="ABC2_membrane_4"/>
    <property type="match status" value="1"/>
</dbReference>